<evidence type="ECO:0000259" key="2">
    <source>
        <dbReference type="Pfam" id="PF01558"/>
    </source>
</evidence>
<dbReference type="SUPFAM" id="SSF53323">
    <property type="entry name" value="Pyruvate-ferredoxin oxidoreductase, PFOR, domain III"/>
    <property type="match status" value="1"/>
</dbReference>
<evidence type="ECO:0000313" key="4">
    <source>
        <dbReference type="Proteomes" id="UP001239167"/>
    </source>
</evidence>
<name>A0ABT9YAE0_9FIRM</name>
<dbReference type="PANTHER" id="PTHR43854:SF1">
    <property type="entry name" value="INDOLEPYRUVATE OXIDOREDUCTASE SUBUNIT IORB"/>
    <property type="match status" value="1"/>
</dbReference>
<dbReference type="RefSeq" id="WP_196605661.1">
    <property type="nucleotide sequence ID" value="NZ_CP116940.1"/>
</dbReference>
<protein>
    <submittedName>
        <fullName evidence="3">Indolepyruvate ferredoxin oxidoreductase beta subunit</fullName>
        <ecNumber evidence="3">1.2.7.8</ecNumber>
    </submittedName>
</protein>
<keyword evidence="1 3" id="KW-0560">Oxidoreductase</keyword>
<dbReference type="GO" id="GO:0043805">
    <property type="term" value="F:indolepyruvate ferredoxin oxidoreductase activity"/>
    <property type="evidence" value="ECO:0007669"/>
    <property type="project" value="UniProtKB-EC"/>
</dbReference>
<dbReference type="PANTHER" id="PTHR43854">
    <property type="entry name" value="INDOLEPYRUVATE OXIDOREDUCTASE SUBUNIT IORB"/>
    <property type="match status" value="1"/>
</dbReference>
<reference evidence="3 4" key="1">
    <citation type="submission" date="2023-07" db="EMBL/GenBank/DDBJ databases">
        <title>Genomic Encyclopedia of Type Strains, Phase IV (KMG-IV): sequencing the most valuable type-strain genomes for metagenomic binning, comparative biology and taxonomic classification.</title>
        <authorList>
            <person name="Goeker M."/>
        </authorList>
    </citation>
    <scope>NUCLEOTIDE SEQUENCE [LARGE SCALE GENOMIC DNA]</scope>
    <source>
        <strain evidence="3 4">DSM 16980</strain>
    </source>
</reference>
<gene>
    <name evidence="3" type="ORF">J2S01_002515</name>
</gene>
<dbReference type="InterPro" id="IPR002869">
    <property type="entry name" value="Pyrv_flavodox_OxRed_cen"/>
</dbReference>
<keyword evidence="4" id="KW-1185">Reference proteome</keyword>
<dbReference type="EC" id="1.2.7.8" evidence="3"/>
<evidence type="ECO:0000256" key="1">
    <source>
        <dbReference type="ARBA" id="ARBA00023002"/>
    </source>
</evidence>
<dbReference type="InterPro" id="IPR052198">
    <property type="entry name" value="IorB_Oxidoreductase"/>
</dbReference>
<dbReference type="EMBL" id="JAUSUE010000021">
    <property type="protein sequence ID" value="MDQ0204782.1"/>
    <property type="molecule type" value="Genomic_DNA"/>
</dbReference>
<proteinExistence type="predicted"/>
<dbReference type="Gene3D" id="3.40.920.10">
    <property type="entry name" value="Pyruvate-ferredoxin oxidoreductase, PFOR, domain III"/>
    <property type="match status" value="1"/>
</dbReference>
<feature type="domain" description="Pyruvate/ketoisovalerate oxidoreductase catalytic" evidence="2">
    <location>
        <begin position="14"/>
        <end position="195"/>
    </location>
</feature>
<comment type="caution">
    <text evidence="3">The sequence shown here is derived from an EMBL/GenBank/DDBJ whole genome shotgun (WGS) entry which is preliminary data.</text>
</comment>
<accession>A0ABT9YAE0</accession>
<dbReference type="Proteomes" id="UP001239167">
    <property type="component" value="Unassembled WGS sequence"/>
</dbReference>
<evidence type="ECO:0000313" key="3">
    <source>
        <dbReference type="EMBL" id="MDQ0204782.1"/>
    </source>
</evidence>
<sequence>MSIKKYDIYIVGVGGQGVLTIADILTSVAFTREMPVNYYPTKGMAQRGGFVKVQLRFGRSNVGPDIPQNSADLVISMERSESLKAVKYLKKGGEFFLYDNCWEPTAVMLGKAPYPTLKEVWQEVTQAGGAVKCLSNTDLPLYQGKRIRDNIYILGGILQSTRLKEIISKDDVVKAVTEKWPKVAESNVFAIEKGMHSEIKTAL</sequence>
<dbReference type="Pfam" id="PF01558">
    <property type="entry name" value="POR"/>
    <property type="match status" value="1"/>
</dbReference>
<organism evidence="3 4">
    <name type="scientific">Pectinatus haikarae</name>
    <dbReference type="NCBI Taxonomy" id="349096"/>
    <lineage>
        <taxon>Bacteria</taxon>
        <taxon>Bacillati</taxon>
        <taxon>Bacillota</taxon>
        <taxon>Negativicutes</taxon>
        <taxon>Selenomonadales</taxon>
        <taxon>Selenomonadaceae</taxon>
        <taxon>Pectinatus</taxon>
    </lineage>
</organism>
<dbReference type="InterPro" id="IPR019752">
    <property type="entry name" value="Pyrv/ketoisovalerate_OxRed_cat"/>
</dbReference>